<protein>
    <recommendedName>
        <fullName evidence="1">ChrR-like cupin domain-containing protein</fullName>
    </recommendedName>
</protein>
<dbReference type="SUPFAM" id="SSF51182">
    <property type="entry name" value="RmlC-like cupins"/>
    <property type="match status" value="1"/>
</dbReference>
<feature type="domain" description="ChrR-like cupin" evidence="1">
    <location>
        <begin position="71"/>
        <end position="122"/>
    </location>
</feature>
<dbReference type="OrthoDB" id="5296786at2"/>
<dbReference type="Pfam" id="PF12973">
    <property type="entry name" value="Cupin_7"/>
    <property type="match status" value="1"/>
</dbReference>
<dbReference type="Gene3D" id="2.60.120.10">
    <property type="entry name" value="Jelly Rolls"/>
    <property type="match status" value="1"/>
</dbReference>
<evidence type="ECO:0000313" key="2">
    <source>
        <dbReference type="EMBL" id="OSS41457.1"/>
    </source>
</evidence>
<dbReference type="RefSeq" id="WP_086033713.1">
    <property type="nucleotide sequence ID" value="NZ_MDSU01000018.1"/>
</dbReference>
<proteinExistence type="predicted"/>
<reference evidence="2 3" key="1">
    <citation type="journal article" date="2017" name="Front. Microbiol.">
        <title>Genome Sequence of Desulfurella amilsii Strain TR1 and Comparative Genomics of Desulfurellaceae Family.</title>
        <authorList>
            <person name="Florentino A.P."/>
            <person name="Stams A.J."/>
            <person name="Sanchez-Andrea I."/>
        </authorList>
    </citation>
    <scope>NUCLEOTIDE SEQUENCE [LARGE SCALE GENOMIC DNA]</scope>
    <source>
        <strain evidence="2 3">TR1</strain>
    </source>
</reference>
<dbReference type="EMBL" id="MDSU01000018">
    <property type="protein sequence ID" value="OSS41457.1"/>
    <property type="molecule type" value="Genomic_DNA"/>
</dbReference>
<dbReference type="InterPro" id="IPR014710">
    <property type="entry name" value="RmlC-like_jellyroll"/>
</dbReference>
<dbReference type="InterPro" id="IPR011051">
    <property type="entry name" value="RmlC_Cupin_sf"/>
</dbReference>
<dbReference type="AlphaFoldDB" id="A0A1X4XV94"/>
<dbReference type="InterPro" id="IPR025979">
    <property type="entry name" value="ChrR-like_cupin_dom"/>
</dbReference>
<name>A0A1X4XV94_9BACT</name>
<organism evidence="2 3">
    <name type="scientific">Desulfurella amilsii</name>
    <dbReference type="NCBI Taxonomy" id="1562698"/>
    <lineage>
        <taxon>Bacteria</taxon>
        <taxon>Pseudomonadati</taxon>
        <taxon>Campylobacterota</taxon>
        <taxon>Desulfurellia</taxon>
        <taxon>Desulfurellales</taxon>
        <taxon>Desulfurellaceae</taxon>
        <taxon>Desulfurella</taxon>
    </lineage>
</organism>
<comment type="caution">
    <text evidence="2">The sequence shown here is derived from an EMBL/GenBank/DDBJ whole genome shotgun (WGS) entry which is preliminary data.</text>
</comment>
<evidence type="ECO:0000259" key="1">
    <source>
        <dbReference type="Pfam" id="PF12973"/>
    </source>
</evidence>
<sequence>MAKNAIFIRTPEISWTPASSIYGESVLYNGKEIVFVKQLTNRLEQGKGVAYLIKLIPPESKIIRTVAVASSDEHVYILEGGYCYRNGEQRLFPGDYVLNPEGHPHAALVNIETVALVVCTGATDEVKEITVIEPKL</sequence>
<dbReference type="Proteomes" id="UP000194141">
    <property type="component" value="Unassembled WGS sequence"/>
</dbReference>
<accession>A0A1X4XV94</accession>
<gene>
    <name evidence="2" type="ORF">DESAMIL20_1010</name>
</gene>
<evidence type="ECO:0000313" key="3">
    <source>
        <dbReference type="Proteomes" id="UP000194141"/>
    </source>
</evidence>
<keyword evidence="3" id="KW-1185">Reference proteome</keyword>